<dbReference type="Pfam" id="PF00581">
    <property type="entry name" value="Rhodanese"/>
    <property type="match status" value="1"/>
</dbReference>
<dbReference type="PANTHER" id="PTHR43084:SF1">
    <property type="entry name" value="PERSULFIDE DIOXYGENASE ETHE1, MITOCHONDRIAL"/>
    <property type="match status" value="1"/>
</dbReference>
<keyword evidence="2" id="KW-0378">Hydrolase</keyword>
<dbReference type="InterPro" id="IPR001763">
    <property type="entry name" value="Rhodanese-like_dom"/>
</dbReference>
<dbReference type="Pfam" id="PF00753">
    <property type="entry name" value="Lactamase_B"/>
    <property type="match status" value="1"/>
</dbReference>
<name>A0A2W5EWA2_9SPHI</name>
<dbReference type="Proteomes" id="UP000249645">
    <property type="component" value="Unassembled WGS sequence"/>
</dbReference>
<dbReference type="SUPFAM" id="SSF52821">
    <property type="entry name" value="Rhodanese/Cell cycle control phosphatase"/>
    <property type="match status" value="2"/>
</dbReference>
<organism evidence="2 3">
    <name type="scientific">Pseudopedobacter saltans</name>
    <dbReference type="NCBI Taxonomy" id="151895"/>
    <lineage>
        <taxon>Bacteria</taxon>
        <taxon>Pseudomonadati</taxon>
        <taxon>Bacteroidota</taxon>
        <taxon>Sphingobacteriia</taxon>
        <taxon>Sphingobacteriales</taxon>
        <taxon>Sphingobacteriaceae</taxon>
        <taxon>Pseudopedobacter</taxon>
    </lineage>
</organism>
<feature type="domain" description="Rhodanese" evidence="1">
    <location>
        <begin position="287"/>
        <end position="370"/>
    </location>
</feature>
<dbReference type="Gene3D" id="3.60.15.10">
    <property type="entry name" value="Ribonuclease Z/Hydroxyacylglutathione hydrolase-like"/>
    <property type="match status" value="1"/>
</dbReference>
<evidence type="ECO:0000313" key="2">
    <source>
        <dbReference type="EMBL" id="PZP48311.1"/>
    </source>
</evidence>
<dbReference type="SMART" id="SM00450">
    <property type="entry name" value="RHOD"/>
    <property type="match status" value="1"/>
</dbReference>
<reference evidence="2 3" key="1">
    <citation type="submission" date="2017-11" db="EMBL/GenBank/DDBJ databases">
        <title>Infants hospitalized years apart are colonized by the same room-sourced microbial strains.</title>
        <authorList>
            <person name="Brooks B."/>
            <person name="Olm M.R."/>
            <person name="Firek B.A."/>
            <person name="Baker R."/>
            <person name="Thomas B.C."/>
            <person name="Morowitz M.J."/>
            <person name="Banfield J.F."/>
        </authorList>
    </citation>
    <scope>NUCLEOTIDE SEQUENCE [LARGE SCALE GENOMIC DNA]</scope>
    <source>
        <strain evidence="2">S2_009_000_R2_76</strain>
    </source>
</reference>
<sequence>VSEKLNAKYKRHGVKDGDILPLNENISLRILETPGHSPDSISIVLQAHNIDQVVFTGDALLFGDVGRPDLREYGNHENEQRTFLAKQLYHTVHEKFATLNDSLVVYPAHGAGSLCGNATHNVTSSTIGYEKAHNHAFQHPTEKAFVDYLLSSLSFVPQYFPYDVEHNRVGSNDVKTNLDKVKIFPHNYKVPAESIVVDIRPKNIYSKSYFKNAINIQEGTKFETWFGTVINPNQKFFLVGQDEDSIHLAIAKLSKIGYETHLNGAFTFDIPNKIPSFLDGKKFILPDQQQYTIIDVRNANEFNEKKLISSSINIPLPDLAKGKIQIPKGKPIVVHCASGYRSAIAASILRNEYPDLQILDLGEEITNIQDASAK</sequence>
<protein>
    <submittedName>
        <fullName evidence="2">MBL fold metallo-hydrolase</fullName>
    </submittedName>
</protein>
<comment type="caution">
    <text evidence="2">The sequence shown here is derived from an EMBL/GenBank/DDBJ whole genome shotgun (WGS) entry which is preliminary data.</text>
</comment>
<dbReference type="SUPFAM" id="SSF56281">
    <property type="entry name" value="Metallo-hydrolase/oxidoreductase"/>
    <property type="match status" value="1"/>
</dbReference>
<dbReference type="InterPro" id="IPR001279">
    <property type="entry name" value="Metallo-B-lactamas"/>
</dbReference>
<dbReference type="PANTHER" id="PTHR43084">
    <property type="entry name" value="PERSULFIDE DIOXYGENASE ETHE1"/>
    <property type="match status" value="1"/>
</dbReference>
<evidence type="ECO:0000259" key="1">
    <source>
        <dbReference type="PROSITE" id="PS50206"/>
    </source>
</evidence>
<gene>
    <name evidence="2" type="ORF">DI598_10090</name>
</gene>
<dbReference type="Gene3D" id="3.40.250.10">
    <property type="entry name" value="Rhodanese-like domain"/>
    <property type="match status" value="2"/>
</dbReference>
<proteinExistence type="predicted"/>
<accession>A0A2W5EWA2</accession>
<dbReference type="GO" id="GO:0070813">
    <property type="term" value="P:hydrogen sulfide metabolic process"/>
    <property type="evidence" value="ECO:0007669"/>
    <property type="project" value="TreeGrafter"/>
</dbReference>
<dbReference type="AlphaFoldDB" id="A0A2W5EWA2"/>
<dbReference type="InterPro" id="IPR036873">
    <property type="entry name" value="Rhodanese-like_dom_sf"/>
</dbReference>
<feature type="non-terminal residue" evidence="2">
    <location>
        <position position="1"/>
    </location>
</feature>
<dbReference type="PROSITE" id="PS50206">
    <property type="entry name" value="RHODANESE_3"/>
    <property type="match status" value="2"/>
</dbReference>
<dbReference type="GO" id="GO:0016787">
    <property type="term" value="F:hydrolase activity"/>
    <property type="evidence" value="ECO:0007669"/>
    <property type="project" value="UniProtKB-KW"/>
</dbReference>
<feature type="domain" description="Rhodanese" evidence="1">
    <location>
        <begin position="190"/>
        <end position="275"/>
    </location>
</feature>
<dbReference type="GO" id="GO:0050313">
    <property type="term" value="F:sulfur dioxygenase activity"/>
    <property type="evidence" value="ECO:0007669"/>
    <property type="project" value="TreeGrafter"/>
</dbReference>
<dbReference type="CDD" id="cd00158">
    <property type="entry name" value="RHOD"/>
    <property type="match status" value="1"/>
</dbReference>
<evidence type="ECO:0000313" key="3">
    <source>
        <dbReference type="Proteomes" id="UP000249645"/>
    </source>
</evidence>
<dbReference type="EMBL" id="QFOI01000166">
    <property type="protein sequence ID" value="PZP48311.1"/>
    <property type="molecule type" value="Genomic_DNA"/>
</dbReference>
<dbReference type="GO" id="GO:0006749">
    <property type="term" value="P:glutathione metabolic process"/>
    <property type="evidence" value="ECO:0007669"/>
    <property type="project" value="TreeGrafter"/>
</dbReference>
<dbReference type="InterPro" id="IPR036866">
    <property type="entry name" value="RibonucZ/Hydroxyglut_hydro"/>
</dbReference>
<dbReference type="InterPro" id="IPR051682">
    <property type="entry name" value="Mito_Persulfide_Diox"/>
</dbReference>